<dbReference type="AlphaFoldDB" id="A0A953M3N2"/>
<evidence type="ECO:0000256" key="1">
    <source>
        <dbReference type="ARBA" id="ARBA00010618"/>
    </source>
</evidence>
<dbReference type="CDD" id="cd06089">
    <property type="entry name" value="KOW_RPL26"/>
    <property type="match status" value="1"/>
</dbReference>
<dbReference type="FunFam" id="2.30.30.30:FF:000004">
    <property type="entry name" value="50S ribosomal protein L24"/>
    <property type="match status" value="1"/>
</dbReference>
<dbReference type="InterPro" id="IPR041988">
    <property type="entry name" value="Ribosomal_uL24_KOW"/>
</dbReference>
<evidence type="ECO:0000313" key="10">
    <source>
        <dbReference type="EMBL" id="MBZ0158301.1"/>
    </source>
</evidence>
<keyword evidence="2 8" id="KW-0699">rRNA-binding</keyword>
<evidence type="ECO:0000256" key="4">
    <source>
        <dbReference type="ARBA" id="ARBA00022980"/>
    </source>
</evidence>
<evidence type="ECO:0000256" key="8">
    <source>
        <dbReference type="HAMAP-Rule" id="MF_01326"/>
    </source>
</evidence>
<dbReference type="InterPro" id="IPR008991">
    <property type="entry name" value="Translation_prot_SH3-like_sf"/>
</dbReference>
<dbReference type="GO" id="GO:1990904">
    <property type="term" value="C:ribonucleoprotein complex"/>
    <property type="evidence" value="ECO:0007669"/>
    <property type="project" value="UniProtKB-KW"/>
</dbReference>
<comment type="function">
    <text evidence="8">One of two assembly initiator proteins, it binds directly to the 5'-end of the 23S rRNA, where it nucleates assembly of the 50S subunit.</text>
</comment>
<dbReference type="NCBIfam" id="TIGR01079">
    <property type="entry name" value="rplX_bact"/>
    <property type="match status" value="1"/>
</dbReference>
<comment type="subunit">
    <text evidence="8">Part of the 50S ribosomal subunit.</text>
</comment>
<dbReference type="InterPro" id="IPR057264">
    <property type="entry name" value="Ribosomal_uL24_C"/>
</dbReference>
<dbReference type="Proteomes" id="UP000705867">
    <property type="component" value="Unassembled WGS sequence"/>
</dbReference>
<dbReference type="InterPro" id="IPR014722">
    <property type="entry name" value="Rib_uL2_dom2"/>
</dbReference>
<gene>
    <name evidence="8 10" type="primary">rplX</name>
    <name evidence="10" type="ORF">K8I29_19060</name>
</gene>
<name>A0A953M3N2_9BACT</name>
<dbReference type="GO" id="GO:0005840">
    <property type="term" value="C:ribosome"/>
    <property type="evidence" value="ECO:0007669"/>
    <property type="project" value="UniProtKB-KW"/>
</dbReference>
<proteinExistence type="inferred from homology"/>
<comment type="caution">
    <text evidence="10">The sequence shown here is derived from an EMBL/GenBank/DDBJ whole genome shotgun (WGS) entry which is preliminary data.</text>
</comment>
<dbReference type="HAMAP" id="MF_01326_B">
    <property type="entry name" value="Ribosomal_uL24_B"/>
    <property type="match status" value="1"/>
</dbReference>
<dbReference type="Gene3D" id="2.30.30.30">
    <property type="match status" value="1"/>
</dbReference>
<comment type="function">
    <text evidence="7 8">One of the proteins that surrounds the polypeptide exit tunnel on the outside of the subunit.</text>
</comment>
<dbReference type="GO" id="GO:0003735">
    <property type="term" value="F:structural constituent of ribosome"/>
    <property type="evidence" value="ECO:0007669"/>
    <property type="project" value="InterPro"/>
</dbReference>
<feature type="domain" description="KOW" evidence="9">
    <location>
        <begin position="4"/>
        <end position="31"/>
    </location>
</feature>
<dbReference type="EMBL" id="JAIOIV010000148">
    <property type="protein sequence ID" value="MBZ0158301.1"/>
    <property type="molecule type" value="Genomic_DNA"/>
</dbReference>
<evidence type="ECO:0000256" key="5">
    <source>
        <dbReference type="ARBA" id="ARBA00023274"/>
    </source>
</evidence>
<evidence type="ECO:0000256" key="3">
    <source>
        <dbReference type="ARBA" id="ARBA00022884"/>
    </source>
</evidence>
<keyword evidence="4 8" id="KW-0689">Ribosomal protein</keyword>
<dbReference type="GO" id="GO:0006412">
    <property type="term" value="P:translation"/>
    <property type="evidence" value="ECO:0007669"/>
    <property type="project" value="UniProtKB-UniRule"/>
</dbReference>
<dbReference type="SMART" id="SM00739">
    <property type="entry name" value="KOW"/>
    <property type="match status" value="1"/>
</dbReference>
<dbReference type="InterPro" id="IPR005824">
    <property type="entry name" value="KOW"/>
</dbReference>
<reference evidence="10" key="2">
    <citation type="submission" date="2021-08" db="EMBL/GenBank/DDBJ databases">
        <authorList>
            <person name="Dalcin Martins P."/>
        </authorList>
    </citation>
    <scope>NUCLEOTIDE SEQUENCE</scope>
    <source>
        <strain evidence="10">MAG_39</strain>
    </source>
</reference>
<dbReference type="GO" id="GO:0019843">
    <property type="term" value="F:rRNA binding"/>
    <property type="evidence" value="ECO:0007669"/>
    <property type="project" value="UniProtKB-UniRule"/>
</dbReference>
<keyword evidence="3 8" id="KW-0694">RNA-binding</keyword>
<accession>A0A953M3N2</accession>
<dbReference type="PANTHER" id="PTHR12903">
    <property type="entry name" value="MITOCHONDRIAL RIBOSOMAL PROTEIN L24"/>
    <property type="match status" value="1"/>
</dbReference>
<evidence type="ECO:0000313" key="11">
    <source>
        <dbReference type="Proteomes" id="UP000705867"/>
    </source>
</evidence>
<evidence type="ECO:0000259" key="9">
    <source>
        <dbReference type="SMART" id="SM00739"/>
    </source>
</evidence>
<organism evidence="10 11">
    <name type="scientific">Candidatus Nitrobium versatile</name>
    <dbReference type="NCBI Taxonomy" id="2884831"/>
    <lineage>
        <taxon>Bacteria</taxon>
        <taxon>Pseudomonadati</taxon>
        <taxon>Nitrospirota</taxon>
        <taxon>Nitrospiria</taxon>
        <taxon>Nitrospirales</taxon>
        <taxon>Nitrospiraceae</taxon>
        <taxon>Candidatus Nitrobium</taxon>
    </lineage>
</organism>
<reference evidence="10" key="1">
    <citation type="journal article" date="2021" name="bioRxiv">
        <title>Unraveling nitrogen, sulfur and carbon metabolic pathways and microbial community transcriptional responses to substrate deprivation and toxicity stresses in a bioreactor mimicking anoxic brackish coastal sediment conditions.</title>
        <authorList>
            <person name="Martins P.D."/>
            <person name="Echeveste M.J."/>
            <person name="Arshad A."/>
            <person name="Kurth J."/>
            <person name="Ouboter H."/>
            <person name="Jetten M.S.M."/>
            <person name="Welte C.U."/>
        </authorList>
    </citation>
    <scope>NUCLEOTIDE SEQUENCE</scope>
    <source>
        <strain evidence="10">MAG_39</strain>
    </source>
</reference>
<dbReference type="InterPro" id="IPR003256">
    <property type="entry name" value="Ribosomal_uL24"/>
</dbReference>
<dbReference type="Pfam" id="PF00467">
    <property type="entry name" value="KOW"/>
    <property type="match status" value="1"/>
</dbReference>
<evidence type="ECO:0000256" key="2">
    <source>
        <dbReference type="ARBA" id="ARBA00022730"/>
    </source>
</evidence>
<keyword evidence="5 8" id="KW-0687">Ribonucleoprotein</keyword>
<evidence type="ECO:0000256" key="7">
    <source>
        <dbReference type="ARBA" id="ARBA00058688"/>
    </source>
</evidence>
<protein>
    <recommendedName>
        <fullName evidence="6 8">Large ribosomal subunit protein uL24</fullName>
    </recommendedName>
</protein>
<dbReference type="Pfam" id="PF17136">
    <property type="entry name" value="ribosomal_L24"/>
    <property type="match status" value="1"/>
</dbReference>
<evidence type="ECO:0000256" key="6">
    <source>
        <dbReference type="ARBA" id="ARBA00035206"/>
    </source>
</evidence>
<sequence length="105" mass="11664">MGLRVKKGDTAVVITGKNKGKKGRILSVLPEKERVVIEGINIVKRHTKPNKKYTQGGIIEKEAPVHISNVMLMCPKCGRPTRIGNTVLEDGKKSRTCRKCKEVIE</sequence>
<dbReference type="SUPFAM" id="SSF50104">
    <property type="entry name" value="Translation proteins SH3-like domain"/>
    <property type="match status" value="1"/>
</dbReference>
<comment type="similarity">
    <text evidence="1 8">Belongs to the universal ribosomal protein uL24 family.</text>
</comment>